<accession>A0AAJ0BLM8</accession>
<protein>
    <recommendedName>
        <fullName evidence="3">FHA domain-containing protein</fullName>
    </recommendedName>
</protein>
<keyword evidence="2" id="KW-0472">Membrane</keyword>
<evidence type="ECO:0000313" key="4">
    <source>
        <dbReference type="EMBL" id="KAK1760568.1"/>
    </source>
</evidence>
<feature type="compositionally biased region" description="Acidic residues" evidence="1">
    <location>
        <begin position="228"/>
        <end position="243"/>
    </location>
</feature>
<gene>
    <name evidence="4" type="ORF">QBC47DRAFT_367527</name>
</gene>
<feature type="compositionally biased region" description="Acidic residues" evidence="1">
    <location>
        <begin position="158"/>
        <end position="179"/>
    </location>
</feature>
<name>A0AAJ0BLM8_9PEZI</name>
<feature type="region of interest" description="Disordered" evidence="1">
    <location>
        <begin position="228"/>
        <end position="404"/>
    </location>
</feature>
<comment type="caution">
    <text evidence="4">The sequence shown here is derived from an EMBL/GenBank/DDBJ whole genome shotgun (WGS) entry which is preliminary data.</text>
</comment>
<keyword evidence="2" id="KW-0812">Transmembrane</keyword>
<dbReference type="Gene3D" id="2.60.200.20">
    <property type="match status" value="1"/>
</dbReference>
<feature type="region of interest" description="Disordered" evidence="1">
    <location>
        <begin position="155"/>
        <end position="179"/>
    </location>
</feature>
<dbReference type="InterPro" id="IPR008984">
    <property type="entry name" value="SMAD_FHA_dom_sf"/>
</dbReference>
<dbReference type="InterPro" id="IPR000253">
    <property type="entry name" value="FHA_dom"/>
</dbReference>
<feature type="compositionally biased region" description="Low complexity" evidence="1">
    <location>
        <begin position="313"/>
        <end position="331"/>
    </location>
</feature>
<feature type="compositionally biased region" description="Low complexity" evidence="1">
    <location>
        <begin position="580"/>
        <end position="594"/>
    </location>
</feature>
<dbReference type="CDD" id="cd00060">
    <property type="entry name" value="FHA"/>
    <property type="match status" value="1"/>
</dbReference>
<dbReference type="AlphaFoldDB" id="A0AAJ0BLM8"/>
<dbReference type="InterPro" id="IPR050923">
    <property type="entry name" value="Cell_Proc_Reg/RNA_Proc"/>
</dbReference>
<dbReference type="Pfam" id="PF00498">
    <property type="entry name" value="FHA"/>
    <property type="match status" value="1"/>
</dbReference>
<feature type="compositionally biased region" description="Polar residues" evidence="1">
    <location>
        <begin position="372"/>
        <end position="388"/>
    </location>
</feature>
<feature type="compositionally biased region" description="Basic and acidic residues" evidence="1">
    <location>
        <begin position="622"/>
        <end position="634"/>
    </location>
</feature>
<dbReference type="SUPFAM" id="SSF49879">
    <property type="entry name" value="SMAD/FHA domain"/>
    <property type="match status" value="1"/>
</dbReference>
<evidence type="ECO:0000256" key="1">
    <source>
        <dbReference type="SAM" id="MobiDB-lite"/>
    </source>
</evidence>
<feature type="region of interest" description="Disordered" evidence="1">
    <location>
        <begin position="417"/>
        <end position="439"/>
    </location>
</feature>
<evidence type="ECO:0000259" key="3">
    <source>
        <dbReference type="PROSITE" id="PS50006"/>
    </source>
</evidence>
<evidence type="ECO:0000256" key="2">
    <source>
        <dbReference type="SAM" id="Phobius"/>
    </source>
</evidence>
<feature type="transmembrane region" description="Helical" evidence="2">
    <location>
        <begin position="730"/>
        <end position="752"/>
    </location>
</feature>
<dbReference type="SMART" id="SM00240">
    <property type="entry name" value="FHA"/>
    <property type="match status" value="1"/>
</dbReference>
<feature type="region of interest" description="Disordered" evidence="1">
    <location>
        <begin position="575"/>
        <end position="695"/>
    </location>
</feature>
<dbReference type="PANTHER" id="PTHR23308">
    <property type="entry name" value="NUCLEAR INHIBITOR OF PROTEIN PHOSPHATASE-1"/>
    <property type="match status" value="1"/>
</dbReference>
<sequence>MAEVDKSKSKVLICMSINEESSSDGGLLQRRLELSAQNPSVIIGRASKTASKGFVEKEDNGWLACPVVSRKHAEITAHVEQETVTIKDLGSLHGTYLNNETEKIPQNEPQELKDGDIIKFGATVWRDSEHFNPAKIAVGIQYVQKDSTPVATFRVPEGSEDGSDVEEVSDSSDIDLDPEAQDAQTTLTMPRCRFPPMPPMIDLTGDAEPSIAGPSIRRGITKFIEILSDSESDDPSGNEDDNESVDRRIPHTVTGPDLTAAPSTPYDGEYSEPEDGGFNAESSDAEDDEFRGMPDLVDQDEDLSLGSDGGMTPCSPQSPSSSESPYSPNSYHSDDSDDDSVEYGEWNSSSEPDEDINQFDGDRISEEAPSERGTSSIGRSLWPSQISISDEPPESPDVDEADPFWAPTTHRQVSLVTGTAGQDGIWPPLQRESGPQKKPDTRLPIEHFLNNDSSGGCSPNPDFEQPSAVAVGLPLPEPMPKSSGLAESMPSDAHGQFFDGKFFAKKPEPACVDFNPAHKAVHSAYLQATLPQSLGYPDRMPAYAPIPHSSISALRLEQMRLFQLSQSIQTSSMLKSSDHSCCSNGVSNSTTSNGAVSDEGRPESSSTAQVQVQVTDTTVDSDADKTSKKRKADDVSTVTGEETSWLEQQSRPVEASAPASPAPAPSAELDVPATEPTATSEPMTIDSEPQAVSAELTSDTCSAQTCVVTLSTSDERQPKRMRLLHIAERAGYVALGGVTAGAMIFGTLVYTAPSFV</sequence>
<dbReference type="PROSITE" id="PS50006">
    <property type="entry name" value="FHA_DOMAIN"/>
    <property type="match status" value="1"/>
</dbReference>
<keyword evidence="5" id="KW-1185">Reference proteome</keyword>
<feature type="domain" description="FHA" evidence="3">
    <location>
        <begin position="41"/>
        <end position="102"/>
    </location>
</feature>
<feature type="compositionally biased region" description="Basic and acidic residues" evidence="1">
    <location>
        <begin position="360"/>
        <end position="370"/>
    </location>
</feature>
<feature type="compositionally biased region" description="Low complexity" evidence="1">
    <location>
        <begin position="604"/>
        <end position="620"/>
    </location>
</feature>
<organism evidence="4 5">
    <name type="scientific">Echria macrotheca</name>
    <dbReference type="NCBI Taxonomy" id="438768"/>
    <lineage>
        <taxon>Eukaryota</taxon>
        <taxon>Fungi</taxon>
        <taxon>Dikarya</taxon>
        <taxon>Ascomycota</taxon>
        <taxon>Pezizomycotina</taxon>
        <taxon>Sordariomycetes</taxon>
        <taxon>Sordariomycetidae</taxon>
        <taxon>Sordariales</taxon>
        <taxon>Schizotheciaceae</taxon>
        <taxon>Echria</taxon>
    </lineage>
</organism>
<evidence type="ECO:0000313" key="5">
    <source>
        <dbReference type="Proteomes" id="UP001239445"/>
    </source>
</evidence>
<feature type="compositionally biased region" description="Acidic residues" evidence="1">
    <location>
        <begin position="391"/>
        <end position="402"/>
    </location>
</feature>
<keyword evidence="2" id="KW-1133">Transmembrane helix</keyword>
<dbReference type="EMBL" id="MU839827">
    <property type="protein sequence ID" value="KAK1760568.1"/>
    <property type="molecule type" value="Genomic_DNA"/>
</dbReference>
<proteinExistence type="predicted"/>
<feature type="compositionally biased region" description="Polar residues" evidence="1">
    <location>
        <begin position="636"/>
        <end position="651"/>
    </location>
</feature>
<reference evidence="4" key="1">
    <citation type="submission" date="2023-06" db="EMBL/GenBank/DDBJ databases">
        <title>Genome-scale phylogeny and comparative genomics of the fungal order Sordariales.</title>
        <authorList>
            <consortium name="Lawrence Berkeley National Laboratory"/>
            <person name="Hensen N."/>
            <person name="Bonometti L."/>
            <person name="Westerberg I."/>
            <person name="Brannstrom I.O."/>
            <person name="Guillou S."/>
            <person name="Cros-Aarteil S."/>
            <person name="Calhoun S."/>
            <person name="Haridas S."/>
            <person name="Kuo A."/>
            <person name="Mondo S."/>
            <person name="Pangilinan J."/>
            <person name="Riley R."/>
            <person name="Labutti K."/>
            <person name="Andreopoulos B."/>
            <person name="Lipzen A."/>
            <person name="Chen C."/>
            <person name="Yanf M."/>
            <person name="Daum C."/>
            <person name="Ng V."/>
            <person name="Clum A."/>
            <person name="Steindorff A."/>
            <person name="Ohm R."/>
            <person name="Martin F."/>
            <person name="Silar P."/>
            <person name="Natvig D."/>
            <person name="Lalanne C."/>
            <person name="Gautier V."/>
            <person name="Ament-Velasquez S.L."/>
            <person name="Kruys A."/>
            <person name="Hutchinson M.I."/>
            <person name="Powell A.J."/>
            <person name="Barry K."/>
            <person name="Miller A.N."/>
            <person name="Grigoriev I.V."/>
            <person name="Debuchy R."/>
            <person name="Gladieux P."/>
            <person name="Thoren M.H."/>
            <person name="Johannesson H."/>
        </authorList>
    </citation>
    <scope>NUCLEOTIDE SEQUENCE</scope>
    <source>
        <strain evidence="4">PSN4</strain>
    </source>
</reference>
<dbReference type="Proteomes" id="UP001239445">
    <property type="component" value="Unassembled WGS sequence"/>
</dbReference>